<dbReference type="AlphaFoldDB" id="A0A078KZR6"/>
<name>A0A078KZR6_9GAMM</name>
<organism evidence="1 2">
    <name type="scientific">Legionella massiliensis</name>
    <dbReference type="NCBI Taxonomy" id="1034943"/>
    <lineage>
        <taxon>Bacteria</taxon>
        <taxon>Pseudomonadati</taxon>
        <taxon>Pseudomonadota</taxon>
        <taxon>Gammaproteobacteria</taxon>
        <taxon>Legionellales</taxon>
        <taxon>Legionellaceae</taxon>
        <taxon>Legionella</taxon>
    </lineage>
</organism>
<keyword evidence="2" id="KW-1185">Reference proteome</keyword>
<protein>
    <submittedName>
        <fullName evidence="1">Uncharacterized protein</fullName>
    </submittedName>
</protein>
<proteinExistence type="predicted"/>
<dbReference type="EMBL" id="CCSB01000003">
    <property type="protein sequence ID" value="CDZ78467.1"/>
    <property type="molecule type" value="Genomic_DNA"/>
</dbReference>
<evidence type="ECO:0000313" key="2">
    <source>
        <dbReference type="Proteomes" id="UP000044071"/>
    </source>
</evidence>
<evidence type="ECO:0000313" key="1">
    <source>
        <dbReference type="EMBL" id="CDZ78467.1"/>
    </source>
</evidence>
<sequence length="64" mass="7218">MILILVGRMTHKYLHKKSKRHSSNENLDYAALHQGYTCVDTYGLDCGDSEVVEDIANKINLHAS</sequence>
<dbReference type="Proteomes" id="UP000044071">
    <property type="component" value="Unassembled WGS sequence"/>
</dbReference>
<accession>A0A078KZR6</accession>
<gene>
    <name evidence="1" type="ORF">BN59_02777</name>
</gene>
<reference evidence="1 2" key="1">
    <citation type="submission" date="2014-06" db="EMBL/GenBank/DDBJ databases">
        <authorList>
            <person name="Urmite Genomes Urmite Genomes"/>
        </authorList>
    </citation>
    <scope>NUCLEOTIDE SEQUENCE [LARGE SCALE GENOMIC DNA]</scope>
</reference>